<keyword evidence="9" id="KW-0819">tRNA processing</keyword>
<comment type="similarity">
    <text evidence="14">Belongs to the WD repeat WDR6 family.</text>
</comment>
<evidence type="ECO:0000256" key="16">
    <source>
        <dbReference type="RuleBase" id="RU000528"/>
    </source>
</evidence>
<evidence type="ECO:0000313" key="18">
    <source>
        <dbReference type="Proteomes" id="UP000541444"/>
    </source>
</evidence>
<keyword evidence="18" id="KW-1185">Reference proteome</keyword>
<dbReference type="PROSITE" id="PS50082">
    <property type="entry name" value="WD_REPEATS_2"/>
    <property type="match status" value="1"/>
</dbReference>
<dbReference type="FunFam" id="1.10.20.10:FF:000002">
    <property type="entry name" value="Histone H4"/>
    <property type="match status" value="1"/>
</dbReference>
<evidence type="ECO:0000256" key="2">
    <source>
        <dbReference type="ARBA" id="ARBA00004123"/>
    </source>
</evidence>
<dbReference type="SUPFAM" id="SSF50978">
    <property type="entry name" value="WD40 repeat-like"/>
    <property type="match status" value="3"/>
</dbReference>
<dbReference type="Proteomes" id="UP000541444">
    <property type="component" value="Unassembled WGS sequence"/>
</dbReference>
<dbReference type="PROSITE" id="PS50294">
    <property type="entry name" value="WD_REPEATS_REGION"/>
    <property type="match status" value="1"/>
</dbReference>
<evidence type="ECO:0000256" key="14">
    <source>
        <dbReference type="ARBA" id="ARBA00038255"/>
    </source>
</evidence>
<dbReference type="GO" id="GO:0046982">
    <property type="term" value="F:protein heterodimerization activity"/>
    <property type="evidence" value="ECO:0007669"/>
    <property type="project" value="InterPro"/>
</dbReference>
<evidence type="ECO:0000256" key="6">
    <source>
        <dbReference type="ARBA" id="ARBA00022454"/>
    </source>
</evidence>
<keyword evidence="11 16" id="KW-0238">DNA-binding</keyword>
<dbReference type="InterPro" id="IPR036322">
    <property type="entry name" value="WD40_repeat_dom_sf"/>
</dbReference>
<dbReference type="GO" id="GO:0000786">
    <property type="term" value="C:nucleosome"/>
    <property type="evidence" value="ECO:0007669"/>
    <property type="project" value="UniProtKB-KW"/>
</dbReference>
<evidence type="ECO:0000256" key="9">
    <source>
        <dbReference type="ARBA" id="ARBA00022694"/>
    </source>
</evidence>
<dbReference type="OrthoDB" id="5594999at2759"/>
<evidence type="ECO:0000256" key="5">
    <source>
        <dbReference type="ARBA" id="ARBA00006564"/>
    </source>
</evidence>
<evidence type="ECO:0000313" key="17">
    <source>
        <dbReference type="EMBL" id="KAF6157499.1"/>
    </source>
</evidence>
<dbReference type="InterPro" id="IPR015943">
    <property type="entry name" value="WD40/YVTN_repeat-like_dom_sf"/>
</dbReference>
<comment type="similarity">
    <text evidence="5 16">Belongs to the histone H4 family.</text>
</comment>
<evidence type="ECO:0000256" key="1">
    <source>
        <dbReference type="ARBA" id="ARBA00002001"/>
    </source>
</evidence>
<keyword evidence="8 15" id="KW-0853">WD repeat</keyword>
<proteinExistence type="inferred from homology"/>
<dbReference type="PROSITE" id="PS00047">
    <property type="entry name" value="HISTONE_H4"/>
    <property type="match status" value="1"/>
</dbReference>
<comment type="function">
    <text evidence="1 16">Core component of nucleosome. Nucleosomes wrap and compact DNA into chromatin, limiting DNA accessibility to the cellular machineries which require DNA as a template. Histones thereby play a central role in transcription regulation, DNA repair, DNA replication and chromosomal stability. DNA accessibility is regulated via a complex set of post-translational modifications of histones, also called histone code, and nucleosome remodeling.</text>
</comment>
<evidence type="ECO:0000256" key="13">
    <source>
        <dbReference type="ARBA" id="ARBA00023269"/>
    </source>
</evidence>
<dbReference type="SMART" id="SM00320">
    <property type="entry name" value="WD40"/>
    <property type="match status" value="11"/>
</dbReference>
<protein>
    <recommendedName>
        <fullName evidence="16">Histone H4</fullName>
    </recommendedName>
</protein>
<dbReference type="Gene3D" id="2.130.10.10">
    <property type="entry name" value="YVTN repeat-like/Quinoprotein amine dehydrogenase"/>
    <property type="match status" value="5"/>
</dbReference>
<comment type="subcellular location">
    <subcellularLocation>
        <location evidence="3">Chromosome</location>
    </subcellularLocation>
    <subcellularLocation>
        <location evidence="4">Cytoplasm</location>
    </subcellularLocation>
    <subcellularLocation>
        <location evidence="2">Nucleus</location>
    </subcellularLocation>
</comment>
<evidence type="ECO:0000256" key="3">
    <source>
        <dbReference type="ARBA" id="ARBA00004286"/>
    </source>
</evidence>
<dbReference type="PRINTS" id="PR00623">
    <property type="entry name" value="HISTONEH4"/>
</dbReference>
<dbReference type="PANTHER" id="PTHR14344">
    <property type="entry name" value="WD REPEAT PROTEIN"/>
    <property type="match status" value="1"/>
</dbReference>
<evidence type="ECO:0000256" key="8">
    <source>
        <dbReference type="ARBA" id="ARBA00022574"/>
    </source>
</evidence>
<dbReference type="GO" id="GO:0005634">
    <property type="term" value="C:nucleus"/>
    <property type="evidence" value="ECO:0007669"/>
    <property type="project" value="UniProtKB-SubCell"/>
</dbReference>
<comment type="subunit">
    <text evidence="16">The nucleosome is a histone octamer containing two molecules each of H2A, H2B, H3 and H4 assembled in one H3-H4 heterotetramer and two H2A-H2B heterodimers. The octamer wraps approximately 147 bp of DNA.</text>
</comment>
<keyword evidence="10" id="KW-0677">Repeat</keyword>
<dbReference type="PANTHER" id="PTHR14344:SF3">
    <property type="entry name" value="WD REPEAT-CONTAINING PROTEIN 6"/>
    <property type="match status" value="1"/>
</dbReference>
<dbReference type="EMBL" id="JACGCM010001275">
    <property type="protein sequence ID" value="KAF6157499.1"/>
    <property type="molecule type" value="Genomic_DNA"/>
</dbReference>
<dbReference type="InterPro" id="IPR051973">
    <property type="entry name" value="tRNA_Anticodon_Mtase-Reg"/>
</dbReference>
<evidence type="ECO:0000256" key="4">
    <source>
        <dbReference type="ARBA" id="ARBA00004496"/>
    </source>
</evidence>
<keyword evidence="12 16" id="KW-0539">Nucleus</keyword>
<dbReference type="GO" id="GO:0003677">
    <property type="term" value="F:DNA binding"/>
    <property type="evidence" value="ECO:0007669"/>
    <property type="project" value="UniProtKB-KW"/>
</dbReference>
<evidence type="ECO:0000256" key="15">
    <source>
        <dbReference type="PROSITE-ProRule" id="PRU00221"/>
    </source>
</evidence>
<comment type="caution">
    <text evidence="17">The sequence shown here is derived from an EMBL/GenBank/DDBJ whole genome shotgun (WGS) entry which is preliminary data.</text>
</comment>
<evidence type="ECO:0000256" key="10">
    <source>
        <dbReference type="ARBA" id="ARBA00022737"/>
    </source>
</evidence>
<feature type="repeat" description="WD" evidence="15">
    <location>
        <begin position="372"/>
        <end position="413"/>
    </location>
</feature>
<evidence type="ECO:0000256" key="12">
    <source>
        <dbReference type="ARBA" id="ARBA00023242"/>
    </source>
</evidence>
<organism evidence="17 18">
    <name type="scientific">Kingdonia uniflora</name>
    <dbReference type="NCBI Taxonomy" id="39325"/>
    <lineage>
        <taxon>Eukaryota</taxon>
        <taxon>Viridiplantae</taxon>
        <taxon>Streptophyta</taxon>
        <taxon>Embryophyta</taxon>
        <taxon>Tracheophyta</taxon>
        <taxon>Spermatophyta</taxon>
        <taxon>Magnoliopsida</taxon>
        <taxon>Ranunculales</taxon>
        <taxon>Circaeasteraceae</taxon>
        <taxon>Kingdonia</taxon>
    </lineage>
</organism>
<dbReference type="InterPro" id="IPR001680">
    <property type="entry name" value="WD40_rpt"/>
</dbReference>
<keyword evidence="7" id="KW-0963">Cytoplasm</keyword>
<dbReference type="InterPro" id="IPR019809">
    <property type="entry name" value="Histone_H4_CS"/>
</dbReference>
<accession>A0A7J7MRE0</accession>
<evidence type="ECO:0000256" key="7">
    <source>
        <dbReference type="ARBA" id="ARBA00022490"/>
    </source>
</evidence>
<dbReference type="SMART" id="SM00417">
    <property type="entry name" value="H4"/>
    <property type="match status" value="1"/>
</dbReference>
<gene>
    <name evidence="17" type="ORF">GIB67_004437</name>
</gene>
<dbReference type="GO" id="GO:0030527">
    <property type="term" value="F:structural constituent of chromatin"/>
    <property type="evidence" value="ECO:0007669"/>
    <property type="project" value="InterPro"/>
</dbReference>
<keyword evidence="13 16" id="KW-0544">Nucleosome core</keyword>
<dbReference type="GO" id="GO:0030488">
    <property type="term" value="P:tRNA methylation"/>
    <property type="evidence" value="ECO:0007669"/>
    <property type="project" value="TreeGrafter"/>
</dbReference>
<dbReference type="CDD" id="cd22912">
    <property type="entry name" value="HFD_H4"/>
    <property type="match status" value="1"/>
</dbReference>
<dbReference type="InterPro" id="IPR009072">
    <property type="entry name" value="Histone-fold"/>
</dbReference>
<dbReference type="InterPro" id="IPR001951">
    <property type="entry name" value="Histone_H4"/>
</dbReference>
<evidence type="ECO:0000256" key="11">
    <source>
        <dbReference type="ARBA" id="ARBA00023125"/>
    </source>
</evidence>
<keyword evidence="6 16" id="KW-0158">Chromosome</keyword>
<sequence length="1479" mass="164747">MSGRGKGGKGLGKGGAKRHRKVLRDNIQGITKPAIRRLARRGGVKRISGLIYEETRGVLKIFLENVIRDAVTYTEHARRKTVTAMDVVYALKRQGRTLYGFGGYKSEEELNSRSRRAAMEEEEKVSWRLESGEYLGEISALCFVHLPSDVSLFPLLLAGSGSQVFLYDVEAGKMLNSFLVFEGIRVHGISCSILELTCAGSSSSLTFKIAVFGERRVKLFRLCFPMAFGSQNPANLSAELVLIHLMPKFSHWVLDVCFLKEDDISSEHGGNGHIAVGLTDNSVCLWDILGSTVVLEVRCPERTLLYSMRLWGDDIKTLRIASGTIYNEVIVWKLVPVCRSSIEEGLNKPFKSFCGNAQLCDQQFEAIYLSRLAGHEGSIFRIAWSPDGSKLMSVSDDRSARIWTINPEREYSDDLGVVGPDGGSLILFGHSARVWDCFITESLIITAGEDCTCRAWGTDGNQLMMIKEHTGRGIWRCAYDPRSSLLITAGFDSVMKVHLLDYSFPRASIENNWIMKELEERTEIFTISTPNLSDPVSLMDSKSEYVRCLRFTKEDTLYVATNQGYVYHVKLPCTGDAKWTELVRISKEVSIVCMDILSTEVSQLSAGIEDWIAVGDGKGSVTIIKVVGLRNPKVDVTSTWSAEIERQLLGTYWCESLGFRHIFTADPRGRLKLWRIYDPLLVESNENRGTHTAHMIADFTSCFGARILCLDVSTYLEVLICGDQRGNLIVFPLSRNLLPTSLASEVNNMPLSNFKGAHGISSVTSISVARLSFNQLEIRSAGGDGCICYFKYDGDWRTLEFTGMKQVKELSLVESVFADSSYDGDLACGNYAIGFASADFIIWNLLNEMKVVQIPCGGWRRPHSYYLGDVPESQNCFAFVKDQVIHIHRLWAVVSKRKLLPRVLHMQCHGREIHTLCFISDGLHVNSDGNSDSFDILSSIATGCEDGTVRLTRYAHDSNNWFSSKLLGEHVGGSAVRSIYFVSKIYETTSNKSHMFNGGDRCGAALDDRDNQFLLISVGAKRVLTSWLLRNKRLSDKEEALVDVDHIKTANSSIPSSQILPSWSFQWLSTDMPPKFSSTHRAVVTAQNNIGQGKSASTMGTGSKSNSGSGIKNENDWRYLAVTAFLVKGSDCRLTVCFIVVSCSDATLTLRALLLPYRLWFDIALLVPQASPVLALQHVILPVHTGNAYIVISGSTDGNITFWDLTESVEGFMQQVSKFQTENFIDSQKRPQTGRGSQGGRWWRTLRNRSSKTKSMVIAGIVDGTYTNLHISDHSAFDDLNCEVAGYPQTINSNSFSLLDEEMHLDKSPSEVCDLQPFHIIKNAHQSGVNCLHVSGMRSCRDPKSISDYCVISGGDDQALHCIIFNLELQWKDDSRGGNVSRIRFLSHNKVTSAHSSAVKGLWTDGKWAFTTGLDQRIRCWHLWEQGKLVEHSHLVISVPEPETLDVRPCARNQYQIAVAGRGIQMVTFYASGRKDDED</sequence>
<dbReference type="GO" id="GO:0005737">
    <property type="term" value="C:cytoplasm"/>
    <property type="evidence" value="ECO:0007669"/>
    <property type="project" value="UniProtKB-SubCell"/>
</dbReference>
<name>A0A7J7MRE0_9MAGN</name>
<reference evidence="17 18" key="1">
    <citation type="journal article" date="2020" name="IScience">
        <title>Genome Sequencing of the Endangered Kingdonia uniflora (Circaeasteraceae, Ranunculales) Reveals Potential Mechanisms of Evolutionary Specialization.</title>
        <authorList>
            <person name="Sun Y."/>
            <person name="Deng T."/>
            <person name="Zhang A."/>
            <person name="Moore M.J."/>
            <person name="Landis J.B."/>
            <person name="Lin N."/>
            <person name="Zhang H."/>
            <person name="Zhang X."/>
            <person name="Huang J."/>
            <person name="Zhang X."/>
            <person name="Sun H."/>
            <person name="Wang H."/>
        </authorList>
    </citation>
    <scope>NUCLEOTIDE SEQUENCE [LARGE SCALE GENOMIC DNA]</scope>
    <source>
        <strain evidence="17">TB1705</strain>
        <tissue evidence="17">Leaf</tissue>
    </source>
</reference>
<dbReference type="Pfam" id="PF00400">
    <property type="entry name" value="WD40"/>
    <property type="match status" value="3"/>
</dbReference>
<dbReference type="Gene3D" id="1.10.20.10">
    <property type="entry name" value="Histone, subunit A"/>
    <property type="match status" value="1"/>
</dbReference>
<dbReference type="SUPFAM" id="SSF47113">
    <property type="entry name" value="Histone-fold"/>
    <property type="match status" value="1"/>
</dbReference>